<dbReference type="GeneID" id="98054325"/>
<dbReference type="InterPro" id="IPR004919">
    <property type="entry name" value="GmrSD_N"/>
</dbReference>
<gene>
    <name evidence="3" type="ORF">HDA37_004653</name>
</gene>
<evidence type="ECO:0000259" key="2">
    <source>
        <dbReference type="Pfam" id="PF03235"/>
    </source>
</evidence>
<keyword evidence="4" id="KW-1185">Reference proteome</keyword>
<sequence>MGFQTPLYELAEYLKKTTSGKIQLPDFQRGYKWEDERIRQLLVTVLRGHPLGVVMLLQTGNDQIRFKPRPVEGVELPTLVEPDLLLLDGQQRLTSLTQALTGDGVVDTEDSRGKKLSRRYYIDMKTALAGDDHIADAVISIPGDGVVRTDFGKQVELDLSTADKERREGYFPVRLLFGGAETVTWLFACDDKASASQFHAQIVQPTATYNIPAIELDTATSKSAVATVFEKVNTGGLPLNVFELLTATYAGDRAYFERTGKDFRLNDDWAATQDALSAYPVLSGLESTDFLQAVGLLASYHGATATTARKDDILKLELDQYLRWAPRVRDALVWVAGFLDALNIHVRSDLPYPKLLVPLAAIKVELGDDADVHGVTKRLRQWFWCGVLGELYGAAIETRFARDIEQVPRWARATQDPHSKAPRTVDDATFIESRLHSLRTRNAAAYKGVYALLMAQGTKDWLLDKPFDKAYFLDMQVDIHHVFPKAWCLKNGIDAELRESIVNKTPLAKKTNIRLGGHAPSVYLQGLERQAGISTHELNRIIGAHQVDVGKLREDDFYGFFLARRRALTALIEEAMGKPVAHDMTHDFGSGSETSDAFVEMPDDPEDGALGGEPANAPLSD</sequence>
<protein>
    <recommendedName>
        <fullName evidence="2">GmrSD restriction endonucleases N-terminal domain-containing protein</fullName>
    </recommendedName>
</protein>
<evidence type="ECO:0000313" key="4">
    <source>
        <dbReference type="Proteomes" id="UP000549695"/>
    </source>
</evidence>
<name>A0A852W5H8_PSEA5</name>
<dbReference type="AlphaFoldDB" id="A0A852W5H8"/>
<organism evidence="3 4">
    <name type="scientific">Pseudonocardia alni</name>
    <name type="common">Amycolata alni</name>
    <dbReference type="NCBI Taxonomy" id="33907"/>
    <lineage>
        <taxon>Bacteria</taxon>
        <taxon>Bacillati</taxon>
        <taxon>Actinomycetota</taxon>
        <taxon>Actinomycetes</taxon>
        <taxon>Pseudonocardiales</taxon>
        <taxon>Pseudonocardiaceae</taxon>
        <taxon>Pseudonocardia</taxon>
    </lineage>
</organism>
<dbReference type="Pfam" id="PF03235">
    <property type="entry name" value="GmrSD_N"/>
    <property type="match status" value="1"/>
</dbReference>
<proteinExistence type="predicted"/>
<evidence type="ECO:0000313" key="3">
    <source>
        <dbReference type="EMBL" id="NYG04368.1"/>
    </source>
</evidence>
<dbReference type="Proteomes" id="UP000549695">
    <property type="component" value="Unassembled WGS sequence"/>
</dbReference>
<reference evidence="3 4" key="1">
    <citation type="submission" date="2020-07" db="EMBL/GenBank/DDBJ databases">
        <title>Sequencing the genomes of 1000 actinobacteria strains.</title>
        <authorList>
            <person name="Klenk H.-P."/>
        </authorList>
    </citation>
    <scope>NUCLEOTIDE SEQUENCE [LARGE SCALE GENOMIC DNA]</scope>
    <source>
        <strain evidence="3 4">DSM 44749</strain>
    </source>
</reference>
<dbReference type="PANTHER" id="PTHR37292:SF2">
    <property type="entry name" value="DUF262 DOMAIN-CONTAINING PROTEIN"/>
    <property type="match status" value="1"/>
</dbReference>
<feature type="domain" description="GmrSD restriction endonucleases N-terminal" evidence="2">
    <location>
        <begin position="11"/>
        <end position="249"/>
    </location>
</feature>
<accession>A0A852W5H8</accession>
<evidence type="ECO:0000256" key="1">
    <source>
        <dbReference type="SAM" id="MobiDB-lite"/>
    </source>
</evidence>
<dbReference type="PANTHER" id="PTHR37292">
    <property type="entry name" value="VNG6097C"/>
    <property type="match status" value="1"/>
</dbReference>
<comment type="caution">
    <text evidence="3">The sequence shown here is derived from an EMBL/GenBank/DDBJ whole genome shotgun (WGS) entry which is preliminary data.</text>
</comment>
<dbReference type="RefSeq" id="WP_179762236.1">
    <property type="nucleotide sequence ID" value="NZ_BAAAJZ010000006.1"/>
</dbReference>
<dbReference type="EMBL" id="JACCCZ010000001">
    <property type="protein sequence ID" value="NYG04368.1"/>
    <property type="molecule type" value="Genomic_DNA"/>
</dbReference>
<feature type="region of interest" description="Disordered" evidence="1">
    <location>
        <begin position="591"/>
        <end position="621"/>
    </location>
</feature>